<evidence type="ECO:0000256" key="5">
    <source>
        <dbReference type="ARBA" id="ARBA00031776"/>
    </source>
</evidence>
<dbReference type="GO" id="GO:0046983">
    <property type="term" value="F:protein dimerization activity"/>
    <property type="evidence" value="ECO:0007669"/>
    <property type="project" value="InterPro"/>
</dbReference>
<evidence type="ECO:0000313" key="8">
    <source>
        <dbReference type="EMBL" id="EPY34322.1"/>
    </source>
</evidence>
<dbReference type="InterPro" id="IPR011262">
    <property type="entry name" value="DNA-dir_RNA_pol_insert"/>
</dbReference>
<comment type="subunit">
    <text evidence="4">In plastids the minimal PEP RNA polymerase catalytic core is composed of four subunits: alpha, beta, beta', and beta''. When a (nuclear-encoded) sigma factor is associated with the core the holoenzyme is formed, which can initiate transcription.</text>
</comment>
<reference evidence="7 9" key="1">
    <citation type="journal article" date="2013" name="PLoS ONE">
        <title>Predicting the Proteins of Angomonas deanei, Strigomonas culicis and Their Respective Endosymbionts Reveals New Aspects of the Trypanosomatidae Family.</title>
        <authorList>
            <person name="Motta M.C."/>
            <person name="Martins A.C."/>
            <person name="de Souza S.S."/>
            <person name="Catta-Preta C.M."/>
            <person name="Silva R."/>
            <person name="Klein C.C."/>
            <person name="de Almeida L.G."/>
            <person name="de Lima Cunha O."/>
            <person name="Ciapina L.P."/>
            <person name="Brocchi M."/>
            <person name="Colabardini A.C."/>
            <person name="de Araujo Lima B."/>
            <person name="Machado C.R."/>
            <person name="de Almeida Soares C.M."/>
            <person name="Probst C.M."/>
            <person name="de Menezes C.B."/>
            <person name="Thompson C.E."/>
            <person name="Bartholomeu D.C."/>
            <person name="Gradia D.F."/>
            <person name="Pavoni D.P."/>
            <person name="Grisard E.C."/>
            <person name="Fantinatti-Garboggini F."/>
            <person name="Marchini F.K."/>
            <person name="Rodrigues-Luiz G.F."/>
            <person name="Wagner G."/>
            <person name="Goldman G.H."/>
            <person name="Fietto J.L."/>
            <person name="Elias M.C."/>
            <person name="Goldman M.H."/>
            <person name="Sagot M.F."/>
            <person name="Pereira M."/>
            <person name="Stoco P.H."/>
            <person name="de Mendonca-Neto R.P."/>
            <person name="Teixeira S.M."/>
            <person name="Maciel T.E."/>
            <person name="de Oliveira Mendes T.A."/>
            <person name="Urmenyi T.P."/>
            <person name="de Souza W."/>
            <person name="Schenkman S."/>
            <person name="de Vasconcelos A.T."/>
        </authorList>
    </citation>
    <scope>NUCLEOTIDE SEQUENCE [LARGE SCALE GENOMIC DNA]</scope>
</reference>
<dbReference type="InterPro" id="IPR036603">
    <property type="entry name" value="RBP11-like"/>
</dbReference>
<dbReference type="SMART" id="SM00662">
    <property type="entry name" value="RPOLD"/>
    <property type="match status" value="1"/>
</dbReference>
<dbReference type="InterPro" id="IPR050518">
    <property type="entry name" value="Rpo3/RPB3_RNA_Pol_subunit"/>
</dbReference>
<evidence type="ECO:0000259" key="6">
    <source>
        <dbReference type="SMART" id="SM00662"/>
    </source>
</evidence>
<gene>
    <name evidence="8" type="ORF">STCU_01648</name>
    <name evidence="7" type="ORF">STCU_07398</name>
</gene>
<evidence type="ECO:0000256" key="2">
    <source>
        <dbReference type="ARBA" id="ARBA00022478"/>
    </source>
</evidence>
<dbReference type="GO" id="GO:0005666">
    <property type="term" value="C:RNA polymerase III complex"/>
    <property type="evidence" value="ECO:0007669"/>
    <property type="project" value="TreeGrafter"/>
</dbReference>
<dbReference type="OrthoDB" id="270173at2759"/>
<dbReference type="PANTHER" id="PTHR11800">
    <property type="entry name" value="DNA-DIRECTED RNA POLYMERASE"/>
    <property type="match status" value="1"/>
</dbReference>
<protein>
    <recommendedName>
        <fullName evidence="5">Plastid-encoded RNA polymerase subunit alpha</fullName>
    </recommendedName>
</protein>
<keyword evidence="9" id="KW-1185">Reference proteome</keyword>
<sequence>MQYIDEQNPGNFTALDPLRVLVFDLEAEGAKDAATTLVHSSALTWVPLPGQEAWVEDDDKVFLVHPDILLTKLGPGQKLKLRAIAVKGIGAVHTKWSPVSSCYYEMKTSIRFTEPVRGEAAHQLQQLCPETFSVDEKDEAVVIDASKYTKVLDCLRPDAYPAFADKIAIEKDKTCVRFYLESTGQLPCAQIFRTALQLFAERCRSLSKMVMQTEVHPTEEPTK</sequence>
<dbReference type="Gene3D" id="3.30.1360.10">
    <property type="entry name" value="RNA polymerase, RBP11-like subunit"/>
    <property type="match status" value="1"/>
</dbReference>
<dbReference type="EMBL" id="ATMH01007398">
    <property type="protein sequence ID" value="EPY23900.1"/>
    <property type="molecule type" value="Genomic_DNA"/>
</dbReference>
<evidence type="ECO:0000313" key="9">
    <source>
        <dbReference type="Proteomes" id="UP000015354"/>
    </source>
</evidence>
<accession>S9VL27</accession>
<dbReference type="EMBL" id="ATMH01001648">
    <property type="protein sequence ID" value="EPY34322.1"/>
    <property type="molecule type" value="Genomic_DNA"/>
</dbReference>
<name>S9VL27_9TRYP</name>
<dbReference type="GO" id="GO:0005736">
    <property type="term" value="C:RNA polymerase I complex"/>
    <property type="evidence" value="ECO:0007669"/>
    <property type="project" value="TreeGrafter"/>
</dbReference>
<dbReference type="InterPro" id="IPR011263">
    <property type="entry name" value="DNA-dir_RNA_pol_RpoA/D/Rpb3"/>
</dbReference>
<keyword evidence="2 7" id="KW-0240">DNA-directed RNA polymerase</keyword>
<evidence type="ECO:0000256" key="3">
    <source>
        <dbReference type="ARBA" id="ARBA00023163"/>
    </source>
</evidence>
<dbReference type="SUPFAM" id="SSF56553">
    <property type="entry name" value="Insert subdomain of RNA polymerase alpha subunit"/>
    <property type="match status" value="1"/>
</dbReference>
<dbReference type="PANTHER" id="PTHR11800:SF13">
    <property type="entry name" value="DNA-DIRECTED RNA POLYMERASES I AND III SUBUNIT RPAC1"/>
    <property type="match status" value="1"/>
</dbReference>
<comment type="caution">
    <text evidence="7">The sequence shown here is derived from an EMBL/GenBank/DDBJ whole genome shotgun (WGS) entry which is preliminary data.</text>
</comment>
<comment type="function">
    <text evidence="1">DNA-dependent RNA polymerase catalyzes the transcription of DNA into RNA using the four ribonucleoside triphosphates as substrates.</text>
</comment>
<keyword evidence="3" id="KW-0804">Transcription</keyword>
<dbReference type="AlphaFoldDB" id="S9VL27"/>
<proteinExistence type="predicted"/>
<feature type="domain" description="DNA-directed RNA polymerase RpoA/D/Rpb3-type" evidence="6">
    <location>
        <begin position="3"/>
        <end position="209"/>
    </location>
</feature>
<dbReference type="InterPro" id="IPR036643">
    <property type="entry name" value="RNApol_insert_sf"/>
</dbReference>
<organism evidence="7 9">
    <name type="scientific">Strigomonas culicis</name>
    <dbReference type="NCBI Taxonomy" id="28005"/>
    <lineage>
        <taxon>Eukaryota</taxon>
        <taxon>Discoba</taxon>
        <taxon>Euglenozoa</taxon>
        <taxon>Kinetoplastea</taxon>
        <taxon>Metakinetoplastina</taxon>
        <taxon>Trypanosomatida</taxon>
        <taxon>Trypanosomatidae</taxon>
        <taxon>Strigomonadinae</taxon>
        <taxon>Strigomonas</taxon>
    </lineage>
</organism>
<evidence type="ECO:0000256" key="1">
    <source>
        <dbReference type="ARBA" id="ARBA00004026"/>
    </source>
</evidence>
<reference evidence="7" key="2">
    <citation type="submission" date="2013-03" db="EMBL/GenBank/DDBJ databases">
        <authorList>
            <person name="Motta M.C.M."/>
            <person name="Martins A.C.A."/>
            <person name="Preta C.M.C.C."/>
            <person name="Silva R."/>
            <person name="de Souza S.S."/>
            <person name="Klein C.C."/>
            <person name="de Almeida L.G.P."/>
            <person name="Cunha O.L."/>
            <person name="Colabardini A.C."/>
            <person name="Lima B.A."/>
            <person name="Machado C.R."/>
            <person name="Soares C.M.A."/>
            <person name="de Menezes C.B.A."/>
            <person name="Bartolomeu D.C."/>
            <person name="Grisard E.C."/>
            <person name="Fantinatti-Garboggini F."/>
            <person name="Rodrigues-Luiz G.F."/>
            <person name="Wagner G."/>
            <person name="Goldman G.H."/>
            <person name="Fietto J.L.R."/>
            <person name="Ciapina L.P."/>
            <person name="Brocchi M."/>
            <person name="Elias M.C."/>
            <person name="Goldman M.H.S."/>
            <person name="Sagot M.-F."/>
            <person name="Pereira M."/>
            <person name="Stoco P.H."/>
            <person name="Teixeira S.M.R."/>
            <person name="de Mendonca-Neto R.P."/>
            <person name="Maciel T.E.F."/>
            <person name="Mendes T.A.O."/>
            <person name="Urmenyi T.P."/>
            <person name="Teixeira M.M.G."/>
            <person name="de Camargo E.F.P."/>
            <person name="de Sousa W."/>
            <person name="Schenkman S."/>
            <person name="de Vasconcelos A.T.R."/>
        </authorList>
    </citation>
    <scope>NUCLEOTIDE SEQUENCE</scope>
</reference>
<dbReference type="SUPFAM" id="SSF55257">
    <property type="entry name" value="RBP11-like subunits of RNA polymerase"/>
    <property type="match status" value="1"/>
</dbReference>
<dbReference type="Pfam" id="PF01000">
    <property type="entry name" value="RNA_pol_A_bac"/>
    <property type="match status" value="1"/>
</dbReference>
<evidence type="ECO:0000256" key="4">
    <source>
        <dbReference type="ARBA" id="ARBA00026088"/>
    </source>
</evidence>
<evidence type="ECO:0000313" key="7">
    <source>
        <dbReference type="EMBL" id="EPY23900.1"/>
    </source>
</evidence>
<dbReference type="GO" id="GO:0003899">
    <property type="term" value="F:DNA-directed RNA polymerase activity"/>
    <property type="evidence" value="ECO:0007669"/>
    <property type="project" value="InterPro"/>
</dbReference>
<dbReference type="GO" id="GO:0006351">
    <property type="term" value="P:DNA-templated transcription"/>
    <property type="evidence" value="ECO:0007669"/>
    <property type="project" value="InterPro"/>
</dbReference>
<dbReference type="Proteomes" id="UP000015354">
    <property type="component" value="Unassembled WGS sequence"/>
</dbReference>